<accession>A0A1A8MC38</accession>
<dbReference type="AlphaFoldDB" id="A0A1A8MC38"/>
<dbReference type="EMBL" id="HAEF01012740">
    <property type="protein sequence ID" value="SBR53899.1"/>
    <property type="molecule type" value="Transcribed_RNA"/>
</dbReference>
<gene>
    <name evidence="1" type="primary">PHF21AB</name>
</gene>
<protein>
    <submittedName>
        <fullName evidence="1">PHD finger protein 21Ab</fullName>
    </submittedName>
</protein>
<reference evidence="1" key="2">
    <citation type="submission" date="2016-06" db="EMBL/GenBank/DDBJ databases">
        <title>The genome of a short-lived fish provides insights into sex chromosome evolution and the genetic control of aging.</title>
        <authorList>
            <person name="Reichwald K."/>
            <person name="Felder M."/>
            <person name="Petzold A."/>
            <person name="Koch P."/>
            <person name="Groth M."/>
            <person name="Platzer M."/>
        </authorList>
    </citation>
    <scope>NUCLEOTIDE SEQUENCE</scope>
    <source>
        <tissue evidence="1">Brain</tissue>
    </source>
</reference>
<reference evidence="1" key="1">
    <citation type="submission" date="2016-05" db="EMBL/GenBank/DDBJ databases">
        <authorList>
            <person name="Lavstsen T."/>
            <person name="Jespersen J.S."/>
        </authorList>
    </citation>
    <scope>NUCLEOTIDE SEQUENCE</scope>
    <source>
        <tissue evidence="1">Brain</tissue>
    </source>
</reference>
<proteinExistence type="predicted"/>
<sequence>HSTSPSPIIDPISTHLALPKLTLPNFPDTQSNLT</sequence>
<name>A0A1A8MC38_9TELE</name>
<feature type="non-terminal residue" evidence="1">
    <location>
        <position position="1"/>
    </location>
</feature>
<evidence type="ECO:0000313" key="1">
    <source>
        <dbReference type="EMBL" id="SBR53899.1"/>
    </source>
</evidence>
<organism evidence="1">
    <name type="scientific">Nothobranchius pienaari</name>
    <dbReference type="NCBI Taxonomy" id="704102"/>
    <lineage>
        <taxon>Eukaryota</taxon>
        <taxon>Metazoa</taxon>
        <taxon>Chordata</taxon>
        <taxon>Craniata</taxon>
        <taxon>Vertebrata</taxon>
        <taxon>Euteleostomi</taxon>
        <taxon>Actinopterygii</taxon>
        <taxon>Neopterygii</taxon>
        <taxon>Teleostei</taxon>
        <taxon>Neoteleostei</taxon>
        <taxon>Acanthomorphata</taxon>
        <taxon>Ovalentaria</taxon>
        <taxon>Atherinomorphae</taxon>
        <taxon>Cyprinodontiformes</taxon>
        <taxon>Nothobranchiidae</taxon>
        <taxon>Nothobranchius</taxon>
    </lineage>
</organism>